<comment type="subcellular location">
    <subcellularLocation>
        <location evidence="1">Cell membrane</location>
        <topology evidence="1">Multi-pass membrane protein</topology>
    </subcellularLocation>
</comment>
<evidence type="ECO:0000256" key="4">
    <source>
        <dbReference type="ARBA" id="ARBA00022679"/>
    </source>
</evidence>
<accession>A0A934S741</accession>
<dbReference type="RefSeq" id="WP_200270817.1">
    <property type="nucleotide sequence ID" value="NZ_JAENIJ010000017.1"/>
</dbReference>
<feature type="transmembrane region" description="Helical" evidence="8">
    <location>
        <begin position="338"/>
        <end position="356"/>
    </location>
</feature>
<dbReference type="PANTHER" id="PTHR33908:SF3">
    <property type="entry name" value="UNDECAPRENYL PHOSPHATE-ALPHA-4-AMINO-4-DEOXY-L-ARABINOSE ARABINOSYL TRANSFERASE"/>
    <property type="match status" value="1"/>
</dbReference>
<comment type="caution">
    <text evidence="10">The sequence shown here is derived from an EMBL/GenBank/DDBJ whole genome shotgun (WGS) entry which is preliminary data.</text>
</comment>
<feature type="transmembrane region" description="Helical" evidence="8">
    <location>
        <begin position="214"/>
        <end position="234"/>
    </location>
</feature>
<dbReference type="InterPro" id="IPR050297">
    <property type="entry name" value="LipidA_mod_glycosyltrf_83"/>
</dbReference>
<dbReference type="AlphaFoldDB" id="A0A934S741"/>
<protein>
    <submittedName>
        <fullName evidence="10">Glycosyltransferase family 39 protein</fullName>
    </submittedName>
</protein>
<evidence type="ECO:0000256" key="2">
    <source>
        <dbReference type="ARBA" id="ARBA00022475"/>
    </source>
</evidence>
<sequence length="499" mass="56603">MQQSYSFTTRTKRGILAAFVIVFLMRIAMLFQIPFTDNSESRYAEMARWMTVSHDWITPQITPGNPFWAKPPLSMWLAAGGIEIFGANEFGARILIFLTAVAVVALLYQWVKKIRGADFALASSFILFTSVLFIVTSGTVMTDLAMMASTTFCMIAFWNAMHGPSRTRLWGYLFFVGIGLGLLAKGPVSTVLTMLPIGIWTLWTRQIPAVWKRVPWITGGLLALAIAAPWYAAAEIKTPGFLNYFILGEHFGRFLIKGWKGDMYGHAHPAARGMIWFFAMMALMPWSISLFVSIPGCFRSKSKVREAFSTDRDRWLPYLLCWSLAPWVFFTFSRNIISTYPITGMPAAAILILEAWRLSFRPDRIKVLLRSGTAFAIILMAGIWVIYQKFPNLAPKDSEKRMIGFIQSHPEYQNYTLYYRRPTAYSAVFYHGKQIEFISDADLPPLTANQTQDLVVIRSKDREKIRKLVGQRFDEVTTIGNETLLAEKPEHLPANASTH</sequence>
<evidence type="ECO:0000256" key="8">
    <source>
        <dbReference type="SAM" id="Phobius"/>
    </source>
</evidence>
<feature type="transmembrane region" description="Helical" evidence="8">
    <location>
        <begin position="15"/>
        <end position="35"/>
    </location>
</feature>
<organism evidence="10 11">
    <name type="scientific">Luteolibacter pohnpeiensis</name>
    <dbReference type="NCBI Taxonomy" id="454153"/>
    <lineage>
        <taxon>Bacteria</taxon>
        <taxon>Pseudomonadati</taxon>
        <taxon>Verrucomicrobiota</taxon>
        <taxon>Verrucomicrobiia</taxon>
        <taxon>Verrucomicrobiales</taxon>
        <taxon>Verrucomicrobiaceae</taxon>
        <taxon>Luteolibacter</taxon>
    </lineage>
</organism>
<dbReference type="Pfam" id="PF02366">
    <property type="entry name" value="PMT"/>
    <property type="match status" value="1"/>
</dbReference>
<keyword evidence="3" id="KW-0328">Glycosyltransferase</keyword>
<evidence type="ECO:0000256" key="3">
    <source>
        <dbReference type="ARBA" id="ARBA00022676"/>
    </source>
</evidence>
<keyword evidence="11" id="KW-1185">Reference proteome</keyword>
<dbReference type="GO" id="GO:0010041">
    <property type="term" value="P:response to iron(III) ion"/>
    <property type="evidence" value="ECO:0007669"/>
    <property type="project" value="TreeGrafter"/>
</dbReference>
<feature type="transmembrane region" description="Helical" evidence="8">
    <location>
        <begin position="315"/>
        <end position="332"/>
    </location>
</feature>
<proteinExistence type="predicted"/>
<evidence type="ECO:0000256" key="7">
    <source>
        <dbReference type="ARBA" id="ARBA00023136"/>
    </source>
</evidence>
<dbReference type="EMBL" id="JAENIJ010000017">
    <property type="protein sequence ID" value="MBK1883063.1"/>
    <property type="molecule type" value="Genomic_DNA"/>
</dbReference>
<evidence type="ECO:0000256" key="1">
    <source>
        <dbReference type="ARBA" id="ARBA00004651"/>
    </source>
</evidence>
<evidence type="ECO:0000256" key="6">
    <source>
        <dbReference type="ARBA" id="ARBA00022989"/>
    </source>
</evidence>
<reference evidence="10" key="1">
    <citation type="submission" date="2021-01" db="EMBL/GenBank/DDBJ databases">
        <title>Modified the classification status of verrucomicrobia.</title>
        <authorList>
            <person name="Feng X."/>
        </authorList>
    </citation>
    <scope>NUCLEOTIDE SEQUENCE</scope>
    <source>
        <strain evidence="10">KCTC 22041</strain>
    </source>
</reference>
<feature type="transmembrane region" description="Helical" evidence="8">
    <location>
        <begin position="173"/>
        <end position="202"/>
    </location>
</feature>
<keyword evidence="2" id="KW-1003">Cell membrane</keyword>
<feature type="transmembrane region" description="Helical" evidence="8">
    <location>
        <begin position="120"/>
        <end position="138"/>
    </location>
</feature>
<evidence type="ECO:0000313" key="10">
    <source>
        <dbReference type="EMBL" id="MBK1883063.1"/>
    </source>
</evidence>
<feature type="transmembrane region" description="Helical" evidence="8">
    <location>
        <begin position="274"/>
        <end position="294"/>
    </location>
</feature>
<evidence type="ECO:0000256" key="5">
    <source>
        <dbReference type="ARBA" id="ARBA00022692"/>
    </source>
</evidence>
<dbReference type="GO" id="GO:0005886">
    <property type="term" value="C:plasma membrane"/>
    <property type="evidence" value="ECO:0007669"/>
    <property type="project" value="UniProtKB-SubCell"/>
</dbReference>
<evidence type="ECO:0000259" key="9">
    <source>
        <dbReference type="Pfam" id="PF02366"/>
    </source>
</evidence>
<dbReference type="InterPro" id="IPR003342">
    <property type="entry name" value="ArnT-like_N"/>
</dbReference>
<name>A0A934S741_9BACT</name>
<gene>
    <name evidence="10" type="ORF">JIN85_11595</name>
</gene>
<feature type="domain" description="ArnT-like N-terminal" evidence="9">
    <location>
        <begin position="36"/>
        <end position="245"/>
    </location>
</feature>
<dbReference type="GO" id="GO:0009103">
    <property type="term" value="P:lipopolysaccharide biosynthetic process"/>
    <property type="evidence" value="ECO:0007669"/>
    <property type="project" value="UniProtKB-ARBA"/>
</dbReference>
<dbReference type="GO" id="GO:0006493">
    <property type="term" value="P:protein O-linked glycosylation"/>
    <property type="evidence" value="ECO:0007669"/>
    <property type="project" value="InterPro"/>
</dbReference>
<dbReference type="GO" id="GO:0000030">
    <property type="term" value="F:mannosyltransferase activity"/>
    <property type="evidence" value="ECO:0007669"/>
    <property type="project" value="InterPro"/>
</dbReference>
<dbReference type="Proteomes" id="UP000603141">
    <property type="component" value="Unassembled WGS sequence"/>
</dbReference>
<dbReference type="PANTHER" id="PTHR33908">
    <property type="entry name" value="MANNOSYLTRANSFERASE YKCB-RELATED"/>
    <property type="match status" value="1"/>
</dbReference>
<feature type="transmembrane region" description="Helical" evidence="8">
    <location>
        <begin position="368"/>
        <end position="387"/>
    </location>
</feature>
<feature type="transmembrane region" description="Helical" evidence="8">
    <location>
        <begin position="90"/>
        <end position="108"/>
    </location>
</feature>
<keyword evidence="4" id="KW-0808">Transferase</keyword>
<keyword evidence="5 8" id="KW-0812">Transmembrane</keyword>
<evidence type="ECO:0000313" key="11">
    <source>
        <dbReference type="Proteomes" id="UP000603141"/>
    </source>
</evidence>
<keyword evidence="6 8" id="KW-1133">Transmembrane helix</keyword>
<keyword evidence="7 8" id="KW-0472">Membrane</keyword>
<dbReference type="GO" id="GO:0016763">
    <property type="term" value="F:pentosyltransferase activity"/>
    <property type="evidence" value="ECO:0007669"/>
    <property type="project" value="TreeGrafter"/>
</dbReference>